<dbReference type="AlphaFoldDB" id="A0A399F677"/>
<dbReference type="Proteomes" id="UP000266178">
    <property type="component" value="Unassembled WGS sequence"/>
</dbReference>
<name>A0A399F677_9DEIN</name>
<organism evidence="1 2">
    <name type="scientific">Meiothermus granaticius NBRC 107808</name>
    <dbReference type="NCBI Taxonomy" id="1227551"/>
    <lineage>
        <taxon>Bacteria</taxon>
        <taxon>Thermotogati</taxon>
        <taxon>Deinococcota</taxon>
        <taxon>Deinococci</taxon>
        <taxon>Thermales</taxon>
        <taxon>Thermaceae</taxon>
        <taxon>Meiothermus</taxon>
    </lineage>
</organism>
<keyword evidence="2" id="KW-1185">Reference proteome</keyword>
<protein>
    <submittedName>
        <fullName evidence="1">Uncharacterized protein</fullName>
    </submittedName>
</protein>
<proteinExistence type="predicted"/>
<accession>A0A399F677</accession>
<comment type="caution">
    <text evidence="1">The sequence shown here is derived from an EMBL/GenBank/DDBJ whole genome shotgun (WGS) entry which is preliminary data.</text>
</comment>
<gene>
    <name evidence="1" type="ORF">Mgrana_03257</name>
</gene>
<evidence type="ECO:0000313" key="1">
    <source>
        <dbReference type="EMBL" id="RIH90382.1"/>
    </source>
</evidence>
<sequence length="71" mass="7530">MRPSTSVTEGQPRSTQPVHGLYLALEAKVWGSTGRSSLGSHSTRLASAKGELLRVESAGPRILLSATQKAR</sequence>
<evidence type="ECO:0000313" key="2">
    <source>
        <dbReference type="Proteomes" id="UP000266178"/>
    </source>
</evidence>
<dbReference type="EMBL" id="QWLB01000086">
    <property type="protein sequence ID" value="RIH90382.1"/>
    <property type="molecule type" value="Genomic_DNA"/>
</dbReference>
<reference evidence="1 2" key="1">
    <citation type="submission" date="2018-08" db="EMBL/GenBank/DDBJ databases">
        <title>Meiothermus granaticius genome AF-68 sequencing project.</title>
        <authorList>
            <person name="Da Costa M.S."/>
            <person name="Albuquerque L."/>
            <person name="Raposo P."/>
            <person name="Froufe H.J.C."/>
            <person name="Barroso C.S."/>
            <person name="Egas C."/>
        </authorList>
    </citation>
    <scope>NUCLEOTIDE SEQUENCE [LARGE SCALE GENOMIC DNA]</scope>
    <source>
        <strain evidence="1 2">AF-68</strain>
    </source>
</reference>